<dbReference type="InterPro" id="IPR003599">
    <property type="entry name" value="Ig_sub"/>
</dbReference>
<evidence type="ECO:0000256" key="2">
    <source>
        <dbReference type="SAM" id="SignalP"/>
    </source>
</evidence>
<feature type="transmembrane region" description="Helical" evidence="1">
    <location>
        <begin position="238"/>
        <end position="260"/>
    </location>
</feature>
<dbReference type="PROSITE" id="PS50835">
    <property type="entry name" value="IG_LIKE"/>
    <property type="match status" value="2"/>
</dbReference>
<feature type="domain" description="Ig-like" evidence="3">
    <location>
        <begin position="126"/>
        <end position="225"/>
    </location>
</feature>
<dbReference type="Gene3D" id="2.60.40.10">
    <property type="entry name" value="Immunoglobulins"/>
    <property type="match status" value="2"/>
</dbReference>
<keyword evidence="5" id="KW-1185">Reference proteome</keyword>
<organism evidence="4 5">
    <name type="scientific">Cirrhinus molitorella</name>
    <name type="common">mud carp</name>
    <dbReference type="NCBI Taxonomy" id="172907"/>
    <lineage>
        <taxon>Eukaryota</taxon>
        <taxon>Metazoa</taxon>
        <taxon>Chordata</taxon>
        <taxon>Craniata</taxon>
        <taxon>Vertebrata</taxon>
        <taxon>Euteleostomi</taxon>
        <taxon>Actinopterygii</taxon>
        <taxon>Neopterygii</taxon>
        <taxon>Teleostei</taxon>
        <taxon>Ostariophysi</taxon>
        <taxon>Cypriniformes</taxon>
        <taxon>Cyprinidae</taxon>
        <taxon>Labeoninae</taxon>
        <taxon>Labeonini</taxon>
        <taxon>Cirrhinus</taxon>
    </lineage>
</organism>
<dbReference type="InterPro" id="IPR007110">
    <property type="entry name" value="Ig-like_dom"/>
</dbReference>
<sequence length="596" mass="65589">MAHECHLCLLGLIFLSSLLTGISGVNGDHVFISSGENVRLPCNNALHGCKSTTWTYNRFSHSSTVELITLGIKKKDTESHERLSLGSDCSLNIKNITKEDYGFYTCRQYVNGQQQGDDARVYLHVLHVSSSSSQTEISAGSSVSLSCQLYSSYGVSCDDSGRYEGVDLLWVNQAGDKLKISDSRYQISAPGHCISTLTTTLLNEDDNREWRCEVTQGDQVKTSVTYTVKISAQDKMTVITAISVSVAVFAVFLLVALWLICRKRADNKRGIYESVVKNENYDKGMYETINMFIPAAARDNEQTDDVTYSEVSSSGKKPVKSLASALQCPLLQSALQCPLLQSEIYDKGMYETINMSIPAAARDNCSVSAPPERPELPFHSPLFHSFLNCLSCHGPPNSLLHHGPPNSLLHHGPPNGLLHHGYLNCLLRHGSPSSQVCPGGLPCLPQLPASSAPTPWTMDHDGATFTAVWVVRSNRSHPNHLFAFRLSLLTSRITKSPDLDVAYTLDRAQLNNSGVLPHPPPSEGGWQDSRIMDTVCAHQSQVTVPYESSRRHNNLISRCHCHQTARVQLCLSVFHPVIFLFPLLSLGIGQQNNPRA</sequence>
<keyword evidence="1" id="KW-1133">Transmembrane helix</keyword>
<keyword evidence="2" id="KW-0732">Signal</keyword>
<evidence type="ECO:0000313" key="5">
    <source>
        <dbReference type="Proteomes" id="UP001558613"/>
    </source>
</evidence>
<feature type="signal peptide" evidence="2">
    <location>
        <begin position="1"/>
        <end position="24"/>
    </location>
</feature>
<dbReference type="SMART" id="SM00409">
    <property type="entry name" value="IG"/>
    <property type="match status" value="2"/>
</dbReference>
<feature type="domain" description="Ig-like" evidence="3">
    <location>
        <begin position="32"/>
        <end position="107"/>
    </location>
</feature>
<evidence type="ECO:0000256" key="1">
    <source>
        <dbReference type="SAM" id="Phobius"/>
    </source>
</evidence>
<evidence type="ECO:0000313" key="4">
    <source>
        <dbReference type="EMBL" id="KAL1279263.1"/>
    </source>
</evidence>
<keyword evidence="1" id="KW-0472">Membrane</keyword>
<dbReference type="SUPFAM" id="SSF48726">
    <property type="entry name" value="Immunoglobulin"/>
    <property type="match status" value="2"/>
</dbReference>
<protein>
    <recommendedName>
        <fullName evidence="3">Ig-like domain-containing protein</fullName>
    </recommendedName>
</protein>
<comment type="caution">
    <text evidence="4">The sequence shown here is derived from an EMBL/GenBank/DDBJ whole genome shotgun (WGS) entry which is preliminary data.</text>
</comment>
<dbReference type="PANTHER" id="PTHR11422">
    <property type="entry name" value="T-CELL SURFACE GLYCOPROTEIN CD4"/>
    <property type="match status" value="1"/>
</dbReference>
<dbReference type="PANTHER" id="PTHR11422:SF5">
    <property type="entry name" value="DIVERSE IMMUNOGLOBULIN DOMAIN-CONTAINING PROTEIN 1.1 ISOFORM X1-RELATED"/>
    <property type="match status" value="1"/>
</dbReference>
<keyword evidence="1" id="KW-0812">Transmembrane</keyword>
<dbReference type="InterPro" id="IPR013106">
    <property type="entry name" value="Ig_V-set"/>
</dbReference>
<dbReference type="InterPro" id="IPR036179">
    <property type="entry name" value="Ig-like_dom_sf"/>
</dbReference>
<gene>
    <name evidence="4" type="ORF">QQF64_025936</name>
</gene>
<dbReference type="InterPro" id="IPR013783">
    <property type="entry name" value="Ig-like_fold"/>
</dbReference>
<dbReference type="Pfam" id="PF07686">
    <property type="entry name" value="V-set"/>
    <property type="match status" value="1"/>
</dbReference>
<dbReference type="Proteomes" id="UP001558613">
    <property type="component" value="Unassembled WGS sequence"/>
</dbReference>
<evidence type="ECO:0000259" key="3">
    <source>
        <dbReference type="PROSITE" id="PS50835"/>
    </source>
</evidence>
<feature type="chain" id="PRO_5047364814" description="Ig-like domain-containing protein" evidence="2">
    <location>
        <begin position="25"/>
        <end position="596"/>
    </location>
</feature>
<dbReference type="EMBL" id="JAYMGO010000003">
    <property type="protein sequence ID" value="KAL1279263.1"/>
    <property type="molecule type" value="Genomic_DNA"/>
</dbReference>
<reference evidence="4 5" key="1">
    <citation type="submission" date="2023-09" db="EMBL/GenBank/DDBJ databases">
        <authorList>
            <person name="Wang M."/>
        </authorList>
    </citation>
    <scope>NUCLEOTIDE SEQUENCE [LARGE SCALE GENOMIC DNA]</scope>
    <source>
        <strain evidence="4">GT-2023</strain>
        <tissue evidence="4">Liver</tissue>
    </source>
</reference>
<name>A0ABR3NRI0_9TELE</name>
<accession>A0ABR3NRI0</accession>
<proteinExistence type="predicted"/>